<keyword evidence="1" id="KW-0472">Membrane</keyword>
<keyword evidence="1" id="KW-0812">Transmembrane</keyword>
<evidence type="ECO:0000313" key="4">
    <source>
        <dbReference type="Proteomes" id="UP001068021"/>
    </source>
</evidence>
<evidence type="ECO:0000313" key="2">
    <source>
        <dbReference type="EMBL" id="MCZ3364296.1"/>
    </source>
</evidence>
<dbReference type="RefSeq" id="WP_048081115.1">
    <property type="nucleotide sequence ID" value="NZ_JAPVER010000018.1"/>
</dbReference>
<evidence type="ECO:0000313" key="3">
    <source>
        <dbReference type="EMBL" id="MCZ3372043.1"/>
    </source>
</evidence>
<dbReference type="EMBL" id="JAPVES010000030">
    <property type="protein sequence ID" value="MCZ3372043.1"/>
    <property type="molecule type" value="Genomic_DNA"/>
</dbReference>
<sequence>MKNKLVISVISIFILSITSPVVFADVIEPGMKEVKLYYTISNINKYPDYIFLIHGTPSPSYEIINSSEFSFYKLSTVSIYAIKKSNFNETELSSNAHFYNYFKNNPDIIRSNIKLDGSYKQVNINDPLEKACVLLDINSINGSTMEINKSKIIFTYTDGTSQEKIFKDQNITPEPSNKSNLALELWYIVIPVLAIIAIVIIIISRKFK</sequence>
<dbReference type="Proteomes" id="UP001068021">
    <property type="component" value="Unassembled WGS sequence"/>
</dbReference>
<dbReference type="AlphaFoldDB" id="A0A9E4ZUE4"/>
<proteinExistence type="predicted"/>
<dbReference type="EMBL" id="JAPVER010000018">
    <property type="protein sequence ID" value="MCZ3364296.1"/>
    <property type="molecule type" value="Genomic_DNA"/>
</dbReference>
<feature type="transmembrane region" description="Helical" evidence="1">
    <location>
        <begin position="185"/>
        <end position="203"/>
    </location>
</feature>
<keyword evidence="4" id="KW-1185">Reference proteome</keyword>
<comment type="caution">
    <text evidence="2">The sequence shown here is derived from an EMBL/GenBank/DDBJ whole genome shotgun (WGS) entry which is preliminary data.</text>
</comment>
<organism evidence="2 4">
    <name type="scientific">Methanobacterium veterum</name>
    <dbReference type="NCBI Taxonomy" id="408577"/>
    <lineage>
        <taxon>Archaea</taxon>
        <taxon>Methanobacteriati</taxon>
        <taxon>Methanobacteriota</taxon>
        <taxon>Methanomada group</taxon>
        <taxon>Methanobacteria</taxon>
        <taxon>Methanobacteriales</taxon>
        <taxon>Methanobacteriaceae</taxon>
        <taxon>Methanobacterium</taxon>
    </lineage>
</organism>
<accession>A0A9E4ZUE4</accession>
<reference evidence="2" key="1">
    <citation type="submission" date="2022-12" db="EMBL/GenBank/DDBJ databases">
        <title>Reclassification of two methanogenic archaea species isolated from the Kolyma lowland permafrost.</title>
        <authorList>
            <person name="Trubitsyn V.E."/>
            <person name="Rivkina E.M."/>
            <person name="Shcherbakova V.A."/>
        </authorList>
    </citation>
    <scope>NUCLEOTIDE SEQUENCE</scope>
    <source>
        <strain evidence="2">M2</strain>
        <strain evidence="3">MK4</strain>
    </source>
</reference>
<dbReference type="Proteomes" id="UP001074446">
    <property type="component" value="Unassembled WGS sequence"/>
</dbReference>
<evidence type="ECO:0000256" key="1">
    <source>
        <dbReference type="SAM" id="Phobius"/>
    </source>
</evidence>
<keyword evidence="1" id="KW-1133">Transmembrane helix</keyword>
<protein>
    <submittedName>
        <fullName evidence="2">Uncharacterized protein</fullName>
    </submittedName>
</protein>
<name>A0A9E4ZUE4_9EURY</name>
<gene>
    <name evidence="3" type="ORF">O3H35_05315</name>
    <name evidence="2" type="ORF">O3H54_00235</name>
</gene>